<evidence type="ECO:0008006" key="7">
    <source>
        <dbReference type="Google" id="ProtNLM"/>
    </source>
</evidence>
<dbReference type="SMART" id="SM00974">
    <property type="entry name" value="T5orf172"/>
    <property type="match status" value="1"/>
</dbReference>
<name>A0A6C0AL87_9ZZZZ</name>
<dbReference type="InterPro" id="IPR016177">
    <property type="entry name" value="DNA-bd_dom_sf"/>
</dbReference>
<dbReference type="SUPFAM" id="SSF54171">
    <property type="entry name" value="DNA-binding domain"/>
    <property type="match status" value="2"/>
</dbReference>
<evidence type="ECO:0000259" key="4">
    <source>
        <dbReference type="PROSITE" id="PS51032"/>
    </source>
</evidence>
<proteinExistence type="predicted"/>
<protein>
    <recommendedName>
        <fullName evidence="7">Bro-N domain-containing protein</fullName>
    </recommendedName>
</protein>
<dbReference type="EMBL" id="MN740715">
    <property type="protein sequence ID" value="QHS80663.1"/>
    <property type="molecule type" value="Genomic_DNA"/>
</dbReference>
<keyword evidence="1" id="KW-0805">Transcription regulation</keyword>
<evidence type="ECO:0000313" key="6">
    <source>
        <dbReference type="EMBL" id="QHS80607.1"/>
    </source>
</evidence>
<dbReference type="InterPro" id="IPR018306">
    <property type="entry name" value="Phage_T5_Orf172_DNA-bd"/>
</dbReference>
<dbReference type="EMBL" id="MN740714">
    <property type="protein sequence ID" value="QHS80607.1"/>
    <property type="molecule type" value="Genomic_DNA"/>
</dbReference>
<evidence type="ECO:0000256" key="1">
    <source>
        <dbReference type="ARBA" id="ARBA00023015"/>
    </source>
</evidence>
<dbReference type="InterPro" id="IPR001471">
    <property type="entry name" value="AP2/ERF_dom"/>
</dbReference>
<organism evidence="6">
    <name type="scientific">viral metagenome</name>
    <dbReference type="NCBI Taxonomy" id="1070528"/>
    <lineage>
        <taxon>unclassified sequences</taxon>
        <taxon>metagenomes</taxon>
        <taxon>organismal metagenomes</taxon>
    </lineage>
</organism>
<dbReference type="PROSITE" id="PS51750">
    <property type="entry name" value="BRO_N"/>
    <property type="match status" value="1"/>
</dbReference>
<dbReference type="InterPro" id="IPR003497">
    <property type="entry name" value="BRO_N_domain"/>
</dbReference>
<feature type="domain" description="AP2/ERF" evidence="4">
    <location>
        <begin position="444"/>
        <end position="502"/>
    </location>
</feature>
<dbReference type="AlphaFoldDB" id="A0A6C0AL87"/>
<dbReference type="SMART" id="SM01040">
    <property type="entry name" value="Bro-N"/>
    <property type="match status" value="1"/>
</dbReference>
<feature type="domain" description="Bro-N" evidence="5">
    <location>
        <begin position="8"/>
        <end position="113"/>
    </location>
</feature>
<sequence>MTEKNNPNCIVKAFENNPISIIEENIDNKKIYWFRASDIGNALKLSNINVSIQNYDEDERGLRKAYTPEGGTQQALFLTSQGVYRLLYNSKKEIAKKFRKWAGNILDDIIFNESNKLKRQLEEQQKKIEMLETKPETEGFFRESGYIYIIKETAKLGRYKIGKSKNPIDRISGLNVSSSEKSLLIDRQFETVDVDSAEKTIHLMLKPYRIKKRAEWFFFKDQTELDNAVNTIIKCLEFIKQYKSGDNFVDINNQEPENNEENEIENKISETEKIGIYTGVFWEERRKKWRADLVRDYKSYFLGYYDNEIDGAKAYNDYASYLNINDNRNYNLNKINSYIPNPRDIPEENKNLVFEKKSSKYIGVYYDNTRKTFVANMRFKFKHITLGSNDNEIECAKMYNQQALYFNNNYDTNYILNDIPNYVTIEKNIYSELKKSYKDIKSSRYVGVVKCKNGTFNTQIMLNKKVIRLGNFENEIDAAKAYDEKAKELNIKYNKNYKLNICN</sequence>
<evidence type="ECO:0000256" key="2">
    <source>
        <dbReference type="ARBA" id="ARBA00023125"/>
    </source>
</evidence>
<keyword evidence="2" id="KW-0238">DNA-binding</keyword>
<dbReference type="InterPro" id="IPR036955">
    <property type="entry name" value="AP2/ERF_dom_sf"/>
</dbReference>
<evidence type="ECO:0000256" key="3">
    <source>
        <dbReference type="ARBA" id="ARBA00023163"/>
    </source>
</evidence>
<keyword evidence="3" id="KW-0804">Transcription</keyword>
<dbReference type="PROSITE" id="PS51032">
    <property type="entry name" value="AP2_ERF"/>
    <property type="match status" value="1"/>
</dbReference>
<dbReference type="Gene3D" id="3.30.730.10">
    <property type="entry name" value="AP2/ERF domain"/>
    <property type="match status" value="1"/>
</dbReference>
<dbReference type="GO" id="GO:0003677">
    <property type="term" value="F:DNA binding"/>
    <property type="evidence" value="ECO:0007669"/>
    <property type="project" value="UniProtKB-KW"/>
</dbReference>
<reference evidence="6" key="1">
    <citation type="journal article" date="2020" name="Nature">
        <title>Giant virus diversity and host interactions through global metagenomics.</title>
        <authorList>
            <person name="Schulz F."/>
            <person name="Roux S."/>
            <person name="Paez-Espino D."/>
            <person name="Jungbluth S."/>
            <person name="Walsh D.A."/>
            <person name="Denef V.J."/>
            <person name="McMahon K.D."/>
            <person name="Konstantinidis K.T."/>
            <person name="Eloe-Fadrosh E.A."/>
            <person name="Kyrpides N.C."/>
            <person name="Woyke T."/>
        </authorList>
    </citation>
    <scope>NUCLEOTIDE SEQUENCE</scope>
    <source>
        <strain evidence="6">GVMAG-S-1091796-13</strain>
    </source>
</reference>
<accession>A0A6C0AL87</accession>
<dbReference type="Pfam" id="PF02498">
    <property type="entry name" value="Bro-N"/>
    <property type="match status" value="1"/>
</dbReference>
<dbReference type="GO" id="GO:0003700">
    <property type="term" value="F:DNA-binding transcription factor activity"/>
    <property type="evidence" value="ECO:0007669"/>
    <property type="project" value="InterPro"/>
</dbReference>
<evidence type="ECO:0000259" key="5">
    <source>
        <dbReference type="PROSITE" id="PS51750"/>
    </source>
</evidence>
<dbReference type="Pfam" id="PF13455">
    <property type="entry name" value="MUG113"/>
    <property type="match status" value="1"/>
</dbReference>